<dbReference type="PANTHER" id="PTHR11820:SF7">
    <property type="entry name" value="ACYLPYRUVASE FAHD1, MITOCHONDRIAL"/>
    <property type="match status" value="1"/>
</dbReference>
<dbReference type="Gene3D" id="3.90.850.10">
    <property type="entry name" value="Fumarylacetoacetase-like, C-terminal domain"/>
    <property type="match status" value="1"/>
</dbReference>
<keyword evidence="2" id="KW-0479">Metal-binding</keyword>
<dbReference type="OrthoDB" id="411064at2759"/>
<dbReference type="InterPro" id="IPR011234">
    <property type="entry name" value="Fumarylacetoacetase-like_C"/>
</dbReference>
<dbReference type="EC" id="5.3.2.2" evidence="5"/>
<gene>
    <name evidence="7" type="ORF">CTOB1V02_LOCUS17114</name>
</gene>
<dbReference type="GO" id="GO:0018773">
    <property type="term" value="F:acetylpyruvate hydrolase activity"/>
    <property type="evidence" value="ECO:0007669"/>
    <property type="project" value="TreeGrafter"/>
</dbReference>
<proteinExistence type="inferred from homology"/>
<dbReference type="InterPro" id="IPR036663">
    <property type="entry name" value="Fumarylacetoacetase_C_sf"/>
</dbReference>
<evidence type="ECO:0000256" key="5">
    <source>
        <dbReference type="ARBA" id="ARBA00044973"/>
    </source>
</evidence>
<dbReference type="Pfam" id="PF01557">
    <property type="entry name" value="FAA_hydrolase"/>
    <property type="match status" value="1"/>
</dbReference>
<accession>A0A7R8WWE3</accession>
<evidence type="ECO:0000256" key="1">
    <source>
        <dbReference type="ARBA" id="ARBA00010211"/>
    </source>
</evidence>
<comment type="catalytic activity">
    <reaction evidence="4">
        <text>oxaloacetate = enol-oxaloacetate</text>
        <dbReference type="Rhea" id="RHEA:16021"/>
        <dbReference type="ChEBI" id="CHEBI:16452"/>
        <dbReference type="ChEBI" id="CHEBI:17479"/>
        <dbReference type="EC" id="5.3.2.2"/>
    </reaction>
    <physiologicalReaction direction="right-to-left" evidence="4">
        <dbReference type="Rhea" id="RHEA:16023"/>
    </physiologicalReaction>
</comment>
<sequence length="192" mass="21017">MPLIPVLDDQNLVDLHCSKAVCVGRNYADHAAELNNPVPIEPLLFIKPESALLAFTQDLPVDRQHAVHYELELTVLIGHTLRAATAAEAEDSILGIGLGIDLTRRDLQAILKDKGHPWEKAKAFDGSGIITPFVPLEEMPPLSDIGFSLMINGERRQQGHSSQMITPIIDLLVHASEYFTLNPGDIVFTGTP</sequence>
<comment type="similarity">
    <text evidence="1">Belongs to the FAH family.</text>
</comment>
<evidence type="ECO:0000313" key="7">
    <source>
        <dbReference type="EMBL" id="CAD7239299.1"/>
    </source>
</evidence>
<dbReference type="PANTHER" id="PTHR11820">
    <property type="entry name" value="ACYLPYRUVASE"/>
    <property type="match status" value="1"/>
</dbReference>
<evidence type="ECO:0000256" key="2">
    <source>
        <dbReference type="ARBA" id="ARBA00022723"/>
    </source>
</evidence>
<name>A0A7R8WWE3_9CRUS</name>
<dbReference type="GO" id="GO:0050163">
    <property type="term" value="F:oxaloacetate tautomerase activity"/>
    <property type="evidence" value="ECO:0007669"/>
    <property type="project" value="UniProtKB-EC"/>
</dbReference>
<feature type="non-terminal residue" evidence="7">
    <location>
        <position position="192"/>
    </location>
</feature>
<dbReference type="SUPFAM" id="SSF56529">
    <property type="entry name" value="FAH"/>
    <property type="match status" value="1"/>
</dbReference>
<dbReference type="AlphaFoldDB" id="A0A7R8WWE3"/>
<feature type="domain" description="Fumarylacetoacetase-like C-terminal" evidence="6">
    <location>
        <begin position="19"/>
        <end position="192"/>
    </location>
</feature>
<dbReference type="EMBL" id="OB721266">
    <property type="protein sequence ID" value="CAD7239299.1"/>
    <property type="molecule type" value="Genomic_DNA"/>
</dbReference>
<evidence type="ECO:0000256" key="3">
    <source>
        <dbReference type="ARBA" id="ARBA00042340"/>
    </source>
</evidence>
<protein>
    <recommendedName>
        <fullName evidence="5">oxaloacetate tautomerase</fullName>
        <ecNumber evidence="5">5.3.2.2</ecNumber>
    </recommendedName>
    <alternativeName>
        <fullName evidence="3">Fumarylacetoacetate hydrolase domain-containing protein 1</fullName>
    </alternativeName>
</protein>
<reference evidence="7" key="1">
    <citation type="submission" date="2020-11" db="EMBL/GenBank/DDBJ databases">
        <authorList>
            <person name="Tran Van P."/>
        </authorList>
    </citation>
    <scope>NUCLEOTIDE SEQUENCE</scope>
</reference>
<evidence type="ECO:0000256" key="4">
    <source>
        <dbReference type="ARBA" id="ARBA00044911"/>
    </source>
</evidence>
<organism evidence="7">
    <name type="scientific">Cyprideis torosa</name>
    <dbReference type="NCBI Taxonomy" id="163714"/>
    <lineage>
        <taxon>Eukaryota</taxon>
        <taxon>Metazoa</taxon>
        <taxon>Ecdysozoa</taxon>
        <taxon>Arthropoda</taxon>
        <taxon>Crustacea</taxon>
        <taxon>Oligostraca</taxon>
        <taxon>Ostracoda</taxon>
        <taxon>Podocopa</taxon>
        <taxon>Podocopida</taxon>
        <taxon>Cytherocopina</taxon>
        <taxon>Cytheroidea</taxon>
        <taxon>Cytherideidae</taxon>
        <taxon>Cyprideis</taxon>
    </lineage>
</organism>
<dbReference type="GO" id="GO:0046872">
    <property type="term" value="F:metal ion binding"/>
    <property type="evidence" value="ECO:0007669"/>
    <property type="project" value="UniProtKB-KW"/>
</dbReference>
<evidence type="ECO:0000259" key="6">
    <source>
        <dbReference type="Pfam" id="PF01557"/>
    </source>
</evidence>